<dbReference type="EMBL" id="JAXLQG010000001">
    <property type="protein sequence ID" value="KAK5545575.1"/>
    <property type="molecule type" value="Genomic_DNA"/>
</dbReference>
<evidence type="ECO:0000256" key="1">
    <source>
        <dbReference type="SAM" id="MobiDB-lite"/>
    </source>
</evidence>
<sequence>MYGTIFVSDDGSQSEEEDPLPLPTLTENPLHHPDCCLGLSASLLGTILDILQPHIASESSPTGTQRKTKCLSIGSGTGLFEALLRNYAPGLLEVHGLEVSSSTNANKYLPKHMRHTVPSTSTFYEEASEYDVWLFVYPRDPRLVRRYLEVASENEDPTMILFLGPKADFLPPYGDNDEAAAAENEEKPVQETFAAVLGSFSDHIEVCQEFSRHEYGLLNVPASQEPRLGQEQSVHDSSNKTSHNKPFRSSIYSSADIGLTSYEILCVLRQCDG</sequence>
<feature type="region of interest" description="Disordered" evidence="1">
    <location>
        <begin position="1"/>
        <end position="26"/>
    </location>
</feature>
<name>A0AAV9QPY8_9PEZI</name>
<gene>
    <name evidence="2" type="ORF">LTR25_000582</name>
</gene>
<proteinExistence type="predicted"/>
<dbReference type="AlphaFoldDB" id="A0AAV9QPY8"/>
<reference evidence="2 3" key="1">
    <citation type="submission" date="2023-06" db="EMBL/GenBank/DDBJ databases">
        <title>Black Yeasts Isolated from many extreme environments.</title>
        <authorList>
            <person name="Coleine C."/>
            <person name="Stajich J.E."/>
            <person name="Selbmann L."/>
        </authorList>
    </citation>
    <scope>NUCLEOTIDE SEQUENCE [LARGE SCALE GENOMIC DNA]</scope>
    <source>
        <strain evidence="2 3">CCFEE 5887</strain>
    </source>
</reference>
<dbReference type="Proteomes" id="UP001345827">
    <property type="component" value="Unassembled WGS sequence"/>
</dbReference>
<feature type="region of interest" description="Disordered" evidence="1">
    <location>
        <begin position="226"/>
        <end position="247"/>
    </location>
</feature>
<protein>
    <submittedName>
        <fullName evidence="2">Uncharacterized protein</fullName>
    </submittedName>
</protein>
<keyword evidence="3" id="KW-1185">Reference proteome</keyword>
<evidence type="ECO:0000313" key="3">
    <source>
        <dbReference type="Proteomes" id="UP001345827"/>
    </source>
</evidence>
<comment type="caution">
    <text evidence="2">The sequence shown here is derived from an EMBL/GenBank/DDBJ whole genome shotgun (WGS) entry which is preliminary data.</text>
</comment>
<organism evidence="2 3">
    <name type="scientific">Vermiconidia calcicola</name>
    <dbReference type="NCBI Taxonomy" id="1690605"/>
    <lineage>
        <taxon>Eukaryota</taxon>
        <taxon>Fungi</taxon>
        <taxon>Dikarya</taxon>
        <taxon>Ascomycota</taxon>
        <taxon>Pezizomycotina</taxon>
        <taxon>Dothideomycetes</taxon>
        <taxon>Dothideomycetidae</taxon>
        <taxon>Mycosphaerellales</taxon>
        <taxon>Extremaceae</taxon>
        <taxon>Vermiconidia</taxon>
    </lineage>
</organism>
<accession>A0AAV9QPY8</accession>
<evidence type="ECO:0000313" key="2">
    <source>
        <dbReference type="EMBL" id="KAK5545575.1"/>
    </source>
</evidence>